<proteinExistence type="predicted"/>
<organism evidence="1 2">
    <name type="scientific">Chitinophaga skermanii</name>
    <dbReference type="NCBI Taxonomy" id="331697"/>
    <lineage>
        <taxon>Bacteria</taxon>
        <taxon>Pseudomonadati</taxon>
        <taxon>Bacteroidota</taxon>
        <taxon>Chitinophagia</taxon>
        <taxon>Chitinophagales</taxon>
        <taxon>Chitinophagaceae</taxon>
        <taxon>Chitinophaga</taxon>
    </lineage>
</organism>
<evidence type="ECO:0000313" key="2">
    <source>
        <dbReference type="Proteomes" id="UP000249547"/>
    </source>
</evidence>
<dbReference type="AlphaFoldDB" id="A0A327QQM3"/>
<protein>
    <submittedName>
        <fullName evidence="1">Uncharacterized protein</fullName>
    </submittedName>
</protein>
<comment type="caution">
    <text evidence="1">The sequence shown here is derived from an EMBL/GenBank/DDBJ whole genome shotgun (WGS) entry which is preliminary data.</text>
</comment>
<sequence>MKVKSRRVEKTAPLYWVERDRLVLNRTYRLEFSDLHLSYFAVDIETE</sequence>
<reference evidence="1 2" key="1">
    <citation type="submission" date="2018-06" db="EMBL/GenBank/DDBJ databases">
        <title>Genomic Encyclopedia of Archaeal and Bacterial Type Strains, Phase II (KMG-II): from individual species to whole genera.</title>
        <authorList>
            <person name="Goeker M."/>
        </authorList>
    </citation>
    <scope>NUCLEOTIDE SEQUENCE [LARGE SCALE GENOMIC DNA]</scope>
    <source>
        <strain evidence="1 2">DSM 23857</strain>
    </source>
</reference>
<evidence type="ECO:0000313" key="1">
    <source>
        <dbReference type="EMBL" id="RAJ06551.1"/>
    </source>
</evidence>
<dbReference type="EMBL" id="QLLL01000003">
    <property type="protein sequence ID" value="RAJ06551.1"/>
    <property type="molecule type" value="Genomic_DNA"/>
</dbReference>
<keyword evidence="2" id="KW-1185">Reference proteome</keyword>
<dbReference type="Proteomes" id="UP000249547">
    <property type="component" value="Unassembled WGS sequence"/>
</dbReference>
<name>A0A327QQM3_9BACT</name>
<accession>A0A327QQM3</accession>
<gene>
    <name evidence="1" type="ORF">LX64_01678</name>
</gene>